<dbReference type="GO" id="GO:0006355">
    <property type="term" value="P:regulation of DNA-templated transcription"/>
    <property type="evidence" value="ECO:0007669"/>
    <property type="project" value="UniProtKB-UniRule"/>
</dbReference>
<dbReference type="PANTHER" id="PTHR31669:SF168">
    <property type="entry name" value="PROTEIN FAR1-RELATED SEQUENCE"/>
    <property type="match status" value="1"/>
</dbReference>
<organism evidence="2 3">
    <name type="scientific">Panicum virgatum</name>
    <name type="common">Blackwell switchgrass</name>
    <dbReference type="NCBI Taxonomy" id="38727"/>
    <lineage>
        <taxon>Eukaryota</taxon>
        <taxon>Viridiplantae</taxon>
        <taxon>Streptophyta</taxon>
        <taxon>Embryophyta</taxon>
        <taxon>Tracheophyta</taxon>
        <taxon>Spermatophyta</taxon>
        <taxon>Magnoliopsida</taxon>
        <taxon>Liliopsida</taxon>
        <taxon>Poales</taxon>
        <taxon>Poaceae</taxon>
        <taxon>PACMAD clade</taxon>
        <taxon>Panicoideae</taxon>
        <taxon>Panicodae</taxon>
        <taxon>Paniceae</taxon>
        <taxon>Panicinae</taxon>
        <taxon>Panicum</taxon>
        <taxon>Panicum sect. Hiantes</taxon>
    </lineage>
</organism>
<dbReference type="EMBL" id="CM029045">
    <property type="protein sequence ID" value="KAG2597808.1"/>
    <property type="molecule type" value="Genomic_DNA"/>
</dbReference>
<gene>
    <name evidence="2" type="ORF">PVAP13_5KG308407</name>
</gene>
<dbReference type="GO" id="GO:0008270">
    <property type="term" value="F:zinc ion binding"/>
    <property type="evidence" value="ECO:0007669"/>
    <property type="project" value="UniProtKB-UniRule"/>
</dbReference>
<name>A0A8T0SL99_PANVG</name>
<comment type="function">
    <text evidence="1">Putative transcription activator involved in regulating light control of development.</text>
</comment>
<dbReference type="AlphaFoldDB" id="A0A8T0SL99"/>
<keyword evidence="1" id="KW-0863">Zinc-finger</keyword>
<keyword evidence="3" id="KW-1185">Reference proteome</keyword>
<protein>
    <recommendedName>
        <fullName evidence="1">Protein FAR1-RELATED SEQUENCE</fullName>
    </recommendedName>
</protein>
<dbReference type="GO" id="GO:0005634">
    <property type="term" value="C:nucleus"/>
    <property type="evidence" value="ECO:0007669"/>
    <property type="project" value="UniProtKB-SubCell"/>
</dbReference>
<keyword evidence="1" id="KW-0862">Zinc</keyword>
<dbReference type="PANTHER" id="PTHR31669">
    <property type="entry name" value="PROTEIN FAR1-RELATED SEQUENCE 10-RELATED"/>
    <property type="match status" value="1"/>
</dbReference>
<dbReference type="Proteomes" id="UP000823388">
    <property type="component" value="Chromosome 5K"/>
</dbReference>
<proteinExistence type="inferred from homology"/>
<accession>A0A8T0SL99</accession>
<dbReference type="InterPro" id="IPR031052">
    <property type="entry name" value="FHY3/FAR1"/>
</dbReference>
<comment type="caution">
    <text evidence="2">The sequence shown here is derived from an EMBL/GenBank/DDBJ whole genome shotgun (WGS) entry which is preliminary data.</text>
</comment>
<keyword evidence="1" id="KW-0479">Metal-binding</keyword>
<keyword evidence="1" id="KW-0539">Nucleus</keyword>
<comment type="similarity">
    <text evidence="1">Belongs to the FHY3/FAR1 family.</text>
</comment>
<sequence>MTSNQRSESANHMLKTYIPRGAPMHLFVSQYNRMIEDRQAEEEREEHATKQVAPALRVGLPLERHAATVYTRKMFERFSNELFRSSAFTSIVGDSNHEHRVLIVSSNGLMDNGIAEYNVVSSLDREFYSCSCKCMSMSACHADSHVPDRMEPKEEQKGLFPLQLTLLGVHTNGSARYGTKFSVLHS</sequence>
<evidence type="ECO:0000313" key="2">
    <source>
        <dbReference type="EMBL" id="KAG2597808.1"/>
    </source>
</evidence>
<evidence type="ECO:0000313" key="3">
    <source>
        <dbReference type="Proteomes" id="UP000823388"/>
    </source>
</evidence>
<comment type="subcellular location">
    <subcellularLocation>
        <location evidence="1">Nucleus</location>
    </subcellularLocation>
</comment>
<reference evidence="2" key="1">
    <citation type="submission" date="2020-05" db="EMBL/GenBank/DDBJ databases">
        <title>WGS assembly of Panicum virgatum.</title>
        <authorList>
            <person name="Lovell J.T."/>
            <person name="Jenkins J."/>
            <person name="Shu S."/>
            <person name="Juenger T.E."/>
            <person name="Schmutz J."/>
        </authorList>
    </citation>
    <scope>NUCLEOTIDE SEQUENCE</scope>
    <source>
        <strain evidence="2">AP13</strain>
    </source>
</reference>
<evidence type="ECO:0000256" key="1">
    <source>
        <dbReference type="RuleBase" id="RU367018"/>
    </source>
</evidence>